<gene>
    <name evidence="1" type="ORF">V202x_10770</name>
</gene>
<dbReference type="PANTHER" id="PTHR38778:SF1">
    <property type="entry name" value="CYTOPLASMIC PROTEIN"/>
    <property type="match status" value="1"/>
</dbReference>
<keyword evidence="2" id="KW-1185">Reference proteome</keyword>
<dbReference type="OrthoDB" id="287648at2"/>
<dbReference type="Pfam" id="PF04320">
    <property type="entry name" value="YggL_50S_bp"/>
    <property type="match status" value="1"/>
</dbReference>
<sequence>MKKRLRKKKHLGEFKEWGTSITIKRTTCVDFDSFLDDFIEQAIEGNHCCCGIGGMDDSFDGIIQLGTKSNHPEERLKAIKTWLDRRPDVDHYVTGKLIDLWYGPFEESDSIENAN</sequence>
<dbReference type="InterPro" id="IPR007416">
    <property type="entry name" value="YggL_50S_bp"/>
</dbReference>
<protein>
    <recommendedName>
        <fullName evidence="3">DUF469 domain-containing protein</fullName>
    </recommendedName>
</protein>
<name>A0A517WR29_9PLAN</name>
<dbReference type="RefSeq" id="WP_145171863.1">
    <property type="nucleotide sequence ID" value="NZ_CP037422.1"/>
</dbReference>
<evidence type="ECO:0008006" key="3">
    <source>
        <dbReference type="Google" id="ProtNLM"/>
    </source>
</evidence>
<dbReference type="GO" id="GO:0005829">
    <property type="term" value="C:cytosol"/>
    <property type="evidence" value="ECO:0007669"/>
    <property type="project" value="TreeGrafter"/>
</dbReference>
<organism evidence="1 2">
    <name type="scientific">Gimesia aquarii</name>
    <dbReference type="NCBI Taxonomy" id="2527964"/>
    <lineage>
        <taxon>Bacteria</taxon>
        <taxon>Pseudomonadati</taxon>
        <taxon>Planctomycetota</taxon>
        <taxon>Planctomycetia</taxon>
        <taxon>Planctomycetales</taxon>
        <taxon>Planctomycetaceae</taxon>
        <taxon>Gimesia</taxon>
    </lineage>
</organism>
<evidence type="ECO:0000313" key="2">
    <source>
        <dbReference type="Proteomes" id="UP000318384"/>
    </source>
</evidence>
<dbReference type="EMBL" id="CP037422">
    <property type="protein sequence ID" value="QDU07716.1"/>
    <property type="molecule type" value="Genomic_DNA"/>
</dbReference>
<evidence type="ECO:0000313" key="1">
    <source>
        <dbReference type="EMBL" id="QDU07716.1"/>
    </source>
</evidence>
<accession>A0A517WR29</accession>
<dbReference type="AlphaFoldDB" id="A0A517WR29"/>
<proteinExistence type="predicted"/>
<dbReference type="Proteomes" id="UP000318384">
    <property type="component" value="Chromosome"/>
</dbReference>
<dbReference type="PANTHER" id="PTHR38778">
    <property type="entry name" value="CYTOPLASMIC PROTEIN-RELATED"/>
    <property type="match status" value="1"/>
</dbReference>
<reference evidence="1 2" key="1">
    <citation type="submission" date="2019-03" db="EMBL/GenBank/DDBJ databases">
        <title>Deep-cultivation of Planctomycetes and their phenomic and genomic characterization uncovers novel biology.</title>
        <authorList>
            <person name="Wiegand S."/>
            <person name="Jogler M."/>
            <person name="Boedeker C."/>
            <person name="Pinto D."/>
            <person name="Vollmers J."/>
            <person name="Rivas-Marin E."/>
            <person name="Kohn T."/>
            <person name="Peeters S.H."/>
            <person name="Heuer A."/>
            <person name="Rast P."/>
            <person name="Oberbeckmann S."/>
            <person name="Bunk B."/>
            <person name="Jeske O."/>
            <person name="Meyerdierks A."/>
            <person name="Storesund J.E."/>
            <person name="Kallscheuer N."/>
            <person name="Luecker S."/>
            <person name="Lage O.M."/>
            <person name="Pohl T."/>
            <person name="Merkel B.J."/>
            <person name="Hornburger P."/>
            <person name="Mueller R.-W."/>
            <person name="Bruemmer F."/>
            <person name="Labrenz M."/>
            <person name="Spormann A.M."/>
            <person name="Op den Camp H."/>
            <person name="Overmann J."/>
            <person name="Amann R."/>
            <person name="Jetten M.S.M."/>
            <person name="Mascher T."/>
            <person name="Medema M.H."/>
            <person name="Devos D.P."/>
            <person name="Kaster A.-K."/>
            <person name="Ovreas L."/>
            <person name="Rohde M."/>
            <person name="Galperin M.Y."/>
            <person name="Jogler C."/>
        </authorList>
    </citation>
    <scope>NUCLEOTIDE SEQUENCE [LARGE SCALE GENOMIC DNA]</scope>
    <source>
        <strain evidence="1 2">V202</strain>
    </source>
</reference>